<dbReference type="Pfam" id="PF01609">
    <property type="entry name" value="DDE_Tnp_1"/>
    <property type="match status" value="1"/>
</dbReference>
<dbReference type="RefSeq" id="WP_262655259.1">
    <property type="nucleotide sequence ID" value="NZ_JAOQKE010000016.1"/>
</dbReference>
<organism evidence="2 3">
    <name type="scientific">Muricoprocola aceti</name>
    <dbReference type="NCBI Taxonomy" id="2981772"/>
    <lineage>
        <taxon>Bacteria</taxon>
        <taxon>Bacillati</taxon>
        <taxon>Bacillota</taxon>
        <taxon>Clostridia</taxon>
        <taxon>Lachnospirales</taxon>
        <taxon>Lachnospiraceae</taxon>
        <taxon>Muricoprocola</taxon>
    </lineage>
</organism>
<dbReference type="InterPro" id="IPR012337">
    <property type="entry name" value="RNaseH-like_sf"/>
</dbReference>
<accession>A0ABT2SNC5</accession>
<dbReference type="PANTHER" id="PTHR34614">
    <property type="match status" value="1"/>
</dbReference>
<name>A0ABT2SNC5_9FIRM</name>
<dbReference type="SUPFAM" id="SSF53098">
    <property type="entry name" value="Ribonuclease H-like"/>
    <property type="match status" value="1"/>
</dbReference>
<evidence type="ECO:0000259" key="1">
    <source>
        <dbReference type="Pfam" id="PF01609"/>
    </source>
</evidence>
<dbReference type="EMBL" id="JAOQKE010000016">
    <property type="protein sequence ID" value="MCU6726011.1"/>
    <property type="molecule type" value="Genomic_DNA"/>
</dbReference>
<dbReference type="PANTHER" id="PTHR34614:SF2">
    <property type="entry name" value="TRANSPOSASE IS4-LIKE DOMAIN-CONTAINING PROTEIN"/>
    <property type="match status" value="1"/>
</dbReference>
<dbReference type="InterPro" id="IPR002559">
    <property type="entry name" value="Transposase_11"/>
</dbReference>
<proteinExistence type="predicted"/>
<reference evidence="2 3" key="1">
    <citation type="journal article" date="2021" name="ISME Commun">
        <title>Automated analysis of genomic sequences facilitates high-throughput and comprehensive description of bacteria.</title>
        <authorList>
            <person name="Hitch T.C.A."/>
        </authorList>
    </citation>
    <scope>NUCLEOTIDE SEQUENCE [LARGE SCALE GENOMIC DNA]</scope>
    <source>
        <strain evidence="2 3">Sanger_29</strain>
    </source>
</reference>
<comment type="caution">
    <text evidence="2">The sequence shown here is derived from an EMBL/GenBank/DDBJ whole genome shotgun (WGS) entry which is preliminary data.</text>
</comment>
<evidence type="ECO:0000313" key="2">
    <source>
        <dbReference type="EMBL" id="MCU6726011.1"/>
    </source>
</evidence>
<protein>
    <submittedName>
        <fullName evidence="2">Transposase</fullName>
    </submittedName>
</protein>
<keyword evidence="3" id="KW-1185">Reference proteome</keyword>
<dbReference type="Proteomes" id="UP001652338">
    <property type="component" value="Unassembled WGS sequence"/>
</dbReference>
<evidence type="ECO:0000313" key="3">
    <source>
        <dbReference type="Proteomes" id="UP001652338"/>
    </source>
</evidence>
<feature type="domain" description="Transposase IS4-like" evidence="1">
    <location>
        <begin position="4"/>
        <end position="261"/>
    </location>
</feature>
<gene>
    <name evidence="2" type="ORF">OCV47_11785</name>
</gene>
<sequence length="349" mass="41386">MNYSIAYDHNNSEPLYYEEYPGSIVDVSQLQQMLLKAKSYGYRQVGFILDRGYFSKENIHFMDKNGYEFIIMMKGMKSLVRDLVLSVKGSFEEKREYSLRDYKVNGITVKHQLYPSDEKERYFHIYYNERKQTSERENVEEKIDRMSLFLRDHQGMKMKLGNEFRKYFDLIFYHEGQDDEKFMYGRERYKAIDDEIALCGYFVIITSEKMDAADALGLYKSRDASEKLFREDKSFLGNRTMRCHTNEALHAKIFIEFVALIIRNRIHFLLKEQMLKTHQKENYMTVPAAIRELEKIEIVRQTDGEYYRDYAVTATQKSILKAFGLSEINVGKHAVDINEDLKFCNAKEA</sequence>